<dbReference type="Pfam" id="PF24568">
    <property type="entry name" value="CC_PcsB"/>
    <property type="match status" value="1"/>
</dbReference>
<dbReference type="PATRIC" id="fig|272562.8.peg.3216"/>
<dbReference type="InterPro" id="IPR010611">
    <property type="entry name" value="3D_dom"/>
</dbReference>
<gene>
    <name evidence="6" type="ordered locus">CA_C3033</name>
</gene>
<evidence type="ECO:0000313" key="7">
    <source>
        <dbReference type="Proteomes" id="UP000000814"/>
    </source>
</evidence>
<evidence type="ECO:0000256" key="1">
    <source>
        <dbReference type="ARBA" id="ARBA00022729"/>
    </source>
</evidence>
<dbReference type="GeneID" id="44999520"/>
<evidence type="ECO:0000256" key="2">
    <source>
        <dbReference type="SAM" id="Coils"/>
    </source>
</evidence>
<dbReference type="OrthoDB" id="9798935at2"/>
<dbReference type="GO" id="GO:0004553">
    <property type="term" value="F:hydrolase activity, hydrolyzing O-glycosyl compounds"/>
    <property type="evidence" value="ECO:0007669"/>
    <property type="project" value="InterPro"/>
</dbReference>
<feature type="chain" id="PRO_5004321877" evidence="3">
    <location>
        <begin position="29"/>
        <end position="351"/>
    </location>
</feature>
<dbReference type="GO" id="GO:0009254">
    <property type="term" value="P:peptidoglycan turnover"/>
    <property type="evidence" value="ECO:0007669"/>
    <property type="project" value="InterPro"/>
</dbReference>
<dbReference type="Pfam" id="PF06725">
    <property type="entry name" value="3D"/>
    <property type="match status" value="1"/>
</dbReference>
<feature type="coiled-coil region" evidence="2">
    <location>
        <begin position="150"/>
        <end position="223"/>
    </location>
</feature>
<evidence type="ECO:0000259" key="5">
    <source>
        <dbReference type="Pfam" id="PF24568"/>
    </source>
</evidence>
<accession>Q97ES4</accession>
<feature type="coiled-coil region" evidence="2">
    <location>
        <begin position="38"/>
        <end position="100"/>
    </location>
</feature>
<dbReference type="eggNOG" id="COG3883">
    <property type="taxonomic scope" value="Bacteria"/>
</dbReference>
<evidence type="ECO:0000313" key="6">
    <source>
        <dbReference type="EMBL" id="AAK80973.1"/>
    </source>
</evidence>
<dbReference type="HOGENOM" id="CLU_055076_0_0_9"/>
<keyword evidence="2" id="KW-0175">Coiled coil</keyword>
<dbReference type="CDD" id="cd22786">
    <property type="entry name" value="DPBB_YuiC-like"/>
    <property type="match status" value="1"/>
</dbReference>
<keyword evidence="7" id="KW-1185">Reference proteome</keyword>
<dbReference type="PANTHER" id="PTHR39160">
    <property type="entry name" value="CELL WALL-BINDING PROTEIN YOCH"/>
    <property type="match status" value="1"/>
</dbReference>
<dbReference type="EMBL" id="AE001437">
    <property type="protein sequence ID" value="AAK80973.1"/>
    <property type="molecule type" value="Genomic_DNA"/>
</dbReference>
<dbReference type="GO" id="GO:0019867">
    <property type="term" value="C:outer membrane"/>
    <property type="evidence" value="ECO:0007669"/>
    <property type="project" value="InterPro"/>
</dbReference>
<dbReference type="eggNOG" id="COG3584">
    <property type="taxonomic scope" value="Bacteria"/>
</dbReference>
<dbReference type="SUPFAM" id="SSF50685">
    <property type="entry name" value="Barwin-like endoglucanases"/>
    <property type="match status" value="1"/>
</dbReference>
<dbReference type="RefSeq" id="WP_010966314.1">
    <property type="nucleotide sequence ID" value="NC_003030.1"/>
</dbReference>
<dbReference type="AlphaFoldDB" id="Q97ES4"/>
<reference evidence="6 7" key="1">
    <citation type="journal article" date="2001" name="J. Bacteriol.">
        <title>Genome sequence and comparative analysis of the solvent-producing bacterium Clostridium acetobutylicum.</title>
        <authorList>
            <person name="Nolling J."/>
            <person name="Breton G."/>
            <person name="Omelchenko M.V."/>
            <person name="Makarova K.S."/>
            <person name="Zeng Q."/>
            <person name="Gibson R."/>
            <person name="Lee H.M."/>
            <person name="Dubois J."/>
            <person name="Qiu D."/>
            <person name="Hitti J."/>
            <person name="Wolf Y.I."/>
            <person name="Tatusov R.L."/>
            <person name="Sabathe F."/>
            <person name="Doucette-Stamm L."/>
            <person name="Soucaille P."/>
            <person name="Daly M.J."/>
            <person name="Bennett G.N."/>
            <person name="Koonin E.V."/>
            <person name="Smith D.R."/>
        </authorList>
    </citation>
    <scope>NUCLEOTIDE SEQUENCE [LARGE SCALE GENOMIC DNA]</scope>
    <source>
        <strain evidence="7">ATCC 824 / DSM 792 / JCM 1419 / LMG 5710 / VKM B-1787</strain>
    </source>
</reference>
<dbReference type="PANTHER" id="PTHR39160:SF4">
    <property type="entry name" value="RESUSCITATION-PROMOTING FACTOR RPFB"/>
    <property type="match status" value="1"/>
</dbReference>
<feature type="domain" description="Peptidoglycan hydrolase PcsB coiled-coil" evidence="5">
    <location>
        <begin position="91"/>
        <end position="158"/>
    </location>
</feature>
<dbReference type="Proteomes" id="UP000000814">
    <property type="component" value="Chromosome"/>
</dbReference>
<sequence length="351" mass="38353">MNKRVFLSVITMLAIIITFNNNVGNALAAQPSNNDDALKQTQEDKKNIQNKIQDLDGKIQDVLKKVDNNKKDMNKLNTDMESNQKKLDATKNTLNSQQNLFNKRLRAMYMNGTNSYLNILFSSKSFNDFASKANAIGKVIEFDKNVIGNVKGEKEDISKTQQSLNDENQKLLALKKDNEQMLLSLNKNVGQQKDLLAKTTQKEQNLLAEKAAEEQRQKELQAAAAAAAAANANKANKANSANNSKALLASPSSQPPAVSGSVISLEATGYSDDGLTSLGTPTVRNPNGYSTVAVDPRVIRPGARLYVDGYGYAVADDTGGDIIGNRIDLFFSSKQDALNWGRRTVTVHILN</sequence>
<dbReference type="InterPro" id="IPR051933">
    <property type="entry name" value="Resuscitation_pf_RpfB"/>
</dbReference>
<dbReference type="PIR" id="B97273">
    <property type="entry name" value="B97273"/>
</dbReference>
<keyword evidence="1 3" id="KW-0732">Signal</keyword>
<dbReference type="InterPro" id="IPR036908">
    <property type="entry name" value="RlpA-like_sf"/>
</dbReference>
<feature type="signal peptide" evidence="3">
    <location>
        <begin position="1"/>
        <end position="28"/>
    </location>
</feature>
<evidence type="ECO:0000256" key="3">
    <source>
        <dbReference type="SAM" id="SignalP"/>
    </source>
</evidence>
<organism evidence="6 7">
    <name type="scientific">Clostridium acetobutylicum (strain ATCC 824 / DSM 792 / JCM 1419 / IAM 19013 / LMG 5710 / NBRC 13948 / NRRL B-527 / VKM B-1787 / 2291 / W)</name>
    <dbReference type="NCBI Taxonomy" id="272562"/>
    <lineage>
        <taxon>Bacteria</taxon>
        <taxon>Bacillati</taxon>
        <taxon>Bacillota</taxon>
        <taxon>Clostridia</taxon>
        <taxon>Eubacteriales</taxon>
        <taxon>Clostridiaceae</taxon>
        <taxon>Clostridium</taxon>
    </lineage>
</organism>
<feature type="domain" description="3D" evidence="4">
    <location>
        <begin position="290"/>
        <end position="351"/>
    </location>
</feature>
<dbReference type="InterPro" id="IPR057309">
    <property type="entry name" value="PcsB_CC"/>
</dbReference>
<proteinExistence type="predicted"/>
<dbReference type="STRING" id="272562.CA_C3033"/>
<name>Q97ES4_CLOAB</name>
<evidence type="ECO:0000259" key="4">
    <source>
        <dbReference type="Pfam" id="PF06725"/>
    </source>
</evidence>
<protein>
    <submittedName>
        <fullName evidence="6">Uncharacterized protein containing conserved domain, related to YABE B.subtilis C-terminal domain</fullName>
    </submittedName>
</protein>
<dbReference type="KEGG" id="cac:CA_C3033"/>
<dbReference type="Gene3D" id="6.10.250.3150">
    <property type="match status" value="1"/>
</dbReference>